<dbReference type="EMBL" id="AP022870">
    <property type="protein sequence ID" value="BCB77183.1"/>
    <property type="molecule type" value="Genomic_DNA"/>
</dbReference>
<protein>
    <submittedName>
        <fullName evidence="2">Uncharacterized protein</fullName>
    </submittedName>
</protein>
<proteinExistence type="predicted"/>
<dbReference type="RefSeq" id="WP_173032633.1">
    <property type="nucleotide sequence ID" value="NZ_AP022870.1"/>
</dbReference>
<sequence>MSAIHRGDEHLHYSDHSHRWIAPPDVDQAIWEAGMQAHMAQHRATMGGPFNIDELVEVPKTRTPARRDQIVEMPTPRVARQRRAA</sequence>
<keyword evidence="3" id="KW-1185">Reference proteome</keyword>
<feature type="region of interest" description="Disordered" evidence="1">
    <location>
        <begin position="63"/>
        <end position="85"/>
    </location>
</feature>
<name>A0A6F8XTM5_9ACTN</name>
<dbReference type="AlphaFoldDB" id="A0A6F8XTM5"/>
<dbReference type="Proteomes" id="UP000502508">
    <property type="component" value="Chromosome"/>
</dbReference>
<evidence type="ECO:0000256" key="1">
    <source>
        <dbReference type="SAM" id="MobiDB-lite"/>
    </source>
</evidence>
<dbReference type="KEGG" id="pfla:Pflav_035930"/>
<organism evidence="2 3">
    <name type="scientific">Phytohabitans flavus</name>
    <dbReference type="NCBI Taxonomy" id="1076124"/>
    <lineage>
        <taxon>Bacteria</taxon>
        <taxon>Bacillati</taxon>
        <taxon>Actinomycetota</taxon>
        <taxon>Actinomycetes</taxon>
        <taxon>Micromonosporales</taxon>
        <taxon>Micromonosporaceae</taxon>
    </lineage>
</organism>
<gene>
    <name evidence="2" type="ORF">Pflav_035930</name>
</gene>
<accession>A0A6F8XTM5</accession>
<evidence type="ECO:0000313" key="2">
    <source>
        <dbReference type="EMBL" id="BCB77183.1"/>
    </source>
</evidence>
<reference evidence="2 3" key="1">
    <citation type="submission" date="2020-03" db="EMBL/GenBank/DDBJ databases">
        <title>Whole genome shotgun sequence of Phytohabitans flavus NBRC 107702.</title>
        <authorList>
            <person name="Komaki H."/>
            <person name="Tamura T."/>
        </authorList>
    </citation>
    <scope>NUCLEOTIDE SEQUENCE [LARGE SCALE GENOMIC DNA]</scope>
    <source>
        <strain evidence="2 3">NBRC 107702</strain>
    </source>
</reference>
<evidence type="ECO:0000313" key="3">
    <source>
        <dbReference type="Proteomes" id="UP000502508"/>
    </source>
</evidence>
<reference evidence="2 3" key="2">
    <citation type="submission" date="2020-03" db="EMBL/GenBank/DDBJ databases">
        <authorList>
            <person name="Ichikawa N."/>
            <person name="Kimura A."/>
            <person name="Kitahashi Y."/>
            <person name="Uohara A."/>
        </authorList>
    </citation>
    <scope>NUCLEOTIDE SEQUENCE [LARGE SCALE GENOMIC DNA]</scope>
    <source>
        <strain evidence="2 3">NBRC 107702</strain>
    </source>
</reference>